<dbReference type="eggNOG" id="COG0455">
    <property type="taxonomic scope" value="Bacteria"/>
</dbReference>
<evidence type="ECO:0000313" key="5">
    <source>
        <dbReference type="Proteomes" id="UP000005850"/>
    </source>
</evidence>
<dbReference type="SUPFAM" id="SSF52540">
    <property type="entry name" value="P-loop containing nucleoside triphosphate hydrolases"/>
    <property type="match status" value="1"/>
</dbReference>
<dbReference type="EMBL" id="CP007806">
    <property type="protein sequence ID" value="AIG27596.1"/>
    <property type="molecule type" value="Genomic_DNA"/>
</dbReference>
<keyword evidence="5" id="KW-1185">Reference proteome</keyword>
<dbReference type="CDD" id="cd02038">
    <property type="entry name" value="FlhG-like"/>
    <property type="match status" value="1"/>
</dbReference>
<dbReference type="GO" id="GO:0005524">
    <property type="term" value="F:ATP binding"/>
    <property type="evidence" value="ECO:0007669"/>
    <property type="project" value="UniProtKB-KW"/>
</dbReference>
<keyword evidence="1" id="KW-0547">Nucleotide-binding</keyword>
<dbReference type="HOGENOM" id="CLU_037612_0_0_9"/>
<dbReference type="GO" id="GO:0009898">
    <property type="term" value="C:cytoplasmic side of plasma membrane"/>
    <property type="evidence" value="ECO:0007669"/>
    <property type="project" value="TreeGrafter"/>
</dbReference>
<dbReference type="PANTHER" id="PTHR43384:SF4">
    <property type="entry name" value="CELLULOSE BIOSYNTHESIS PROTEIN BCSQ-RELATED"/>
    <property type="match status" value="1"/>
</dbReference>
<evidence type="ECO:0000256" key="2">
    <source>
        <dbReference type="ARBA" id="ARBA00022840"/>
    </source>
</evidence>
<dbReference type="Pfam" id="PF01656">
    <property type="entry name" value="CbiA"/>
    <property type="match status" value="1"/>
</dbReference>
<accession>A0A075R864</accession>
<dbReference type="PIRSF" id="PIRSF003092">
    <property type="entry name" value="MinD"/>
    <property type="match status" value="1"/>
</dbReference>
<dbReference type="STRING" id="1042163.BRLA_c032840"/>
<sequence>MHDQAQKLREQFQRKKQAHEAKIETRKTRLVAVTSGKGGVGKSNVTLNLALGLMEQGKKVLVFDVDLGLANLDVLMGVTPKKHLFHLLEADHTVWDIIEKGPKGLEFIAGGSGFSEMSRLQDWELSKVFDELGKLQGYADIILFDTGAGLSKESLQFLMASDEILLVTTPEPPAITDAYAMMKMVHLQKPDANIKLIINRTSTTREGQQTADKLITVAQRFLEFPIGVLGILPDDPYVSKAVKQQHPLLLVYPQSQMAKGIRQLAAKYTAQLNPSLTDQEEQGGFKGFLAKLRKWM</sequence>
<dbReference type="InterPro" id="IPR027417">
    <property type="entry name" value="P-loop_NTPase"/>
</dbReference>
<dbReference type="Proteomes" id="UP000005850">
    <property type="component" value="Chromosome"/>
</dbReference>
<organism evidence="4 5">
    <name type="scientific">Brevibacillus laterosporus LMG 15441</name>
    <dbReference type="NCBI Taxonomy" id="1042163"/>
    <lineage>
        <taxon>Bacteria</taxon>
        <taxon>Bacillati</taxon>
        <taxon>Bacillota</taxon>
        <taxon>Bacilli</taxon>
        <taxon>Bacillales</taxon>
        <taxon>Paenibacillaceae</taxon>
        <taxon>Brevibacillus</taxon>
    </lineage>
</organism>
<dbReference type="InterPro" id="IPR025501">
    <property type="entry name" value="MinD_FleN"/>
</dbReference>
<dbReference type="InterPro" id="IPR033875">
    <property type="entry name" value="FlhG"/>
</dbReference>
<dbReference type="InterPro" id="IPR050625">
    <property type="entry name" value="ParA/MinD_ATPase"/>
</dbReference>
<evidence type="ECO:0000259" key="3">
    <source>
        <dbReference type="Pfam" id="PF01656"/>
    </source>
</evidence>
<name>A0A075R864_BRELA</name>
<dbReference type="GO" id="GO:0016887">
    <property type="term" value="F:ATP hydrolysis activity"/>
    <property type="evidence" value="ECO:0007669"/>
    <property type="project" value="TreeGrafter"/>
</dbReference>
<proteinExistence type="predicted"/>
<evidence type="ECO:0000313" key="4">
    <source>
        <dbReference type="EMBL" id="AIG27596.1"/>
    </source>
</evidence>
<dbReference type="PANTHER" id="PTHR43384">
    <property type="entry name" value="SEPTUM SITE-DETERMINING PROTEIN MIND HOMOLOG, CHLOROPLASTIC-RELATED"/>
    <property type="match status" value="1"/>
</dbReference>
<dbReference type="Gene3D" id="3.40.50.300">
    <property type="entry name" value="P-loop containing nucleotide triphosphate hydrolases"/>
    <property type="match status" value="1"/>
</dbReference>
<evidence type="ECO:0000256" key="1">
    <source>
        <dbReference type="ARBA" id="ARBA00022741"/>
    </source>
</evidence>
<dbReference type="KEGG" id="blr:BRLA_c032840"/>
<protein>
    <submittedName>
        <fullName evidence="4">Flagellum site-determining protein YlxH</fullName>
    </submittedName>
</protein>
<reference evidence="4 5" key="1">
    <citation type="journal article" date="2011" name="J. Bacteriol.">
        <title>Genome sequence of Brevibacillus laterosporus LMG 15441, a pathogen of invertebrates.</title>
        <authorList>
            <person name="Djukic M."/>
            <person name="Poehlein A."/>
            <person name="Thurmer A."/>
            <person name="Daniel R."/>
        </authorList>
    </citation>
    <scope>NUCLEOTIDE SEQUENCE [LARGE SCALE GENOMIC DNA]</scope>
    <source>
        <strain evidence="4 5">LMG 15441</strain>
    </source>
</reference>
<dbReference type="GO" id="GO:0051782">
    <property type="term" value="P:negative regulation of cell division"/>
    <property type="evidence" value="ECO:0007669"/>
    <property type="project" value="TreeGrafter"/>
</dbReference>
<gene>
    <name evidence="4" type="primary">ylxH_2</name>
    <name evidence="4" type="ORF">BRLA_c032840</name>
</gene>
<dbReference type="RefSeq" id="WP_003336930.1">
    <property type="nucleotide sequence ID" value="NZ_CP007806.1"/>
</dbReference>
<keyword evidence="2" id="KW-0067">ATP-binding</keyword>
<dbReference type="InterPro" id="IPR002586">
    <property type="entry name" value="CobQ/CobB/MinD/ParA_Nub-bd_dom"/>
</dbReference>
<dbReference type="AlphaFoldDB" id="A0A075R864"/>
<dbReference type="GO" id="GO:0005829">
    <property type="term" value="C:cytosol"/>
    <property type="evidence" value="ECO:0007669"/>
    <property type="project" value="TreeGrafter"/>
</dbReference>
<feature type="domain" description="CobQ/CobB/MinD/ParA nucleotide binding" evidence="3">
    <location>
        <begin position="31"/>
        <end position="247"/>
    </location>
</feature>